<name>A0ACB9Q1V4_BAUVA</name>
<evidence type="ECO:0000313" key="1">
    <source>
        <dbReference type="EMBL" id="KAI4353836.1"/>
    </source>
</evidence>
<protein>
    <submittedName>
        <fullName evidence="1">Uncharacterized protein</fullName>
    </submittedName>
</protein>
<dbReference type="Proteomes" id="UP000828941">
    <property type="component" value="Chromosome 2"/>
</dbReference>
<organism evidence="1 2">
    <name type="scientific">Bauhinia variegata</name>
    <name type="common">Purple orchid tree</name>
    <name type="synonym">Phanera variegata</name>
    <dbReference type="NCBI Taxonomy" id="167791"/>
    <lineage>
        <taxon>Eukaryota</taxon>
        <taxon>Viridiplantae</taxon>
        <taxon>Streptophyta</taxon>
        <taxon>Embryophyta</taxon>
        <taxon>Tracheophyta</taxon>
        <taxon>Spermatophyta</taxon>
        <taxon>Magnoliopsida</taxon>
        <taxon>eudicotyledons</taxon>
        <taxon>Gunneridae</taxon>
        <taxon>Pentapetalae</taxon>
        <taxon>rosids</taxon>
        <taxon>fabids</taxon>
        <taxon>Fabales</taxon>
        <taxon>Fabaceae</taxon>
        <taxon>Cercidoideae</taxon>
        <taxon>Cercideae</taxon>
        <taxon>Bauhiniinae</taxon>
        <taxon>Bauhinia</taxon>
    </lineage>
</organism>
<dbReference type="EMBL" id="CM039427">
    <property type="protein sequence ID" value="KAI4353836.1"/>
    <property type="molecule type" value="Genomic_DNA"/>
</dbReference>
<accession>A0ACB9Q1V4</accession>
<keyword evidence="2" id="KW-1185">Reference proteome</keyword>
<reference evidence="1 2" key="1">
    <citation type="journal article" date="2022" name="DNA Res.">
        <title>Chromosomal-level genome assembly of the orchid tree Bauhinia variegata (Leguminosae; Cercidoideae) supports the allotetraploid origin hypothesis of Bauhinia.</title>
        <authorList>
            <person name="Zhong Y."/>
            <person name="Chen Y."/>
            <person name="Zheng D."/>
            <person name="Pang J."/>
            <person name="Liu Y."/>
            <person name="Luo S."/>
            <person name="Meng S."/>
            <person name="Qian L."/>
            <person name="Wei D."/>
            <person name="Dai S."/>
            <person name="Zhou R."/>
        </authorList>
    </citation>
    <scope>NUCLEOTIDE SEQUENCE [LARGE SCALE GENOMIC DNA]</scope>
    <source>
        <strain evidence="1">BV-YZ2020</strain>
    </source>
</reference>
<sequence length="446" mass="51329">MHPWQKLAKLQRLRIQNTEEMEEIVGKDETAAEGEFPKFKFPCLTYLTLRRLCKLLLPWKTQSGRSQARVLGVPSLEVFHCGMLDIFTQELQSIPEDDDGSSSNGCSLYSLHHEYGFLNNIPNIGALEVFCGGFNMIFPSQRLEVEDNRILAQLRELCLEMLTGLRSIGLEYSWIDPLCSNLLLVLKVALQQYYHLKLSDYPKIDKVWHNEAKLPKLCFGKLETLVVENCDFLSTVLPLYLITYLKNLKKLQVKNCIEAEEPKGIADFRNTKEVQVTKCSGLKTLFTTSLSKLRKLKKLTIKSCEAMKEIVEKDEVAAESINAEFVFLWLTLLVLSEMPKLKFFYARKHNLVIPKLEDLSLNEKQAMMLWHEESQQNLLRNIKCLRLYCFHNANEADALPFGFLLKVPNMETLAIACSEFKEIFPFRKLENDHIAKLVTILAISIL</sequence>
<gene>
    <name evidence="1" type="ORF">L6164_002759</name>
</gene>
<evidence type="ECO:0000313" key="2">
    <source>
        <dbReference type="Proteomes" id="UP000828941"/>
    </source>
</evidence>
<proteinExistence type="predicted"/>
<comment type="caution">
    <text evidence="1">The sequence shown here is derived from an EMBL/GenBank/DDBJ whole genome shotgun (WGS) entry which is preliminary data.</text>
</comment>